<comment type="caution">
    <text evidence="2">The sequence shown here is derived from an EMBL/GenBank/DDBJ whole genome shotgun (WGS) entry which is preliminary data.</text>
</comment>
<keyword evidence="3" id="KW-1185">Reference proteome</keyword>
<dbReference type="EMBL" id="AVOT02123643">
    <property type="protein sequence ID" value="MBW0586351.1"/>
    <property type="molecule type" value="Genomic_DNA"/>
</dbReference>
<feature type="compositionally biased region" description="Polar residues" evidence="1">
    <location>
        <begin position="1"/>
        <end position="20"/>
    </location>
</feature>
<accession>A0A9Q3KTL5</accession>
<dbReference type="AlphaFoldDB" id="A0A9Q3KTL5"/>
<evidence type="ECO:0000313" key="2">
    <source>
        <dbReference type="EMBL" id="MBW0586351.1"/>
    </source>
</evidence>
<sequence length="109" mass="12357">MSNSSPEVNSTSQNDQSNIKSFPKSKKEEPLIQPTSAKHSKEKPNSNFILVDNNPSTSKVMQTSNEEPSTSQKKKKLPQSRLFNPIHSDHFEEKISHYQPLSVSSWKKC</sequence>
<feature type="region of interest" description="Disordered" evidence="1">
    <location>
        <begin position="1"/>
        <end position="80"/>
    </location>
</feature>
<organism evidence="2 3">
    <name type="scientific">Austropuccinia psidii MF-1</name>
    <dbReference type="NCBI Taxonomy" id="1389203"/>
    <lineage>
        <taxon>Eukaryota</taxon>
        <taxon>Fungi</taxon>
        <taxon>Dikarya</taxon>
        <taxon>Basidiomycota</taxon>
        <taxon>Pucciniomycotina</taxon>
        <taxon>Pucciniomycetes</taxon>
        <taxon>Pucciniales</taxon>
        <taxon>Sphaerophragmiaceae</taxon>
        <taxon>Austropuccinia</taxon>
    </lineage>
</organism>
<dbReference type="Proteomes" id="UP000765509">
    <property type="component" value="Unassembled WGS sequence"/>
</dbReference>
<feature type="compositionally biased region" description="Polar residues" evidence="1">
    <location>
        <begin position="45"/>
        <end position="71"/>
    </location>
</feature>
<evidence type="ECO:0000256" key="1">
    <source>
        <dbReference type="SAM" id="MobiDB-lite"/>
    </source>
</evidence>
<reference evidence="2" key="1">
    <citation type="submission" date="2021-03" db="EMBL/GenBank/DDBJ databases">
        <title>Draft genome sequence of rust myrtle Austropuccinia psidii MF-1, a brazilian biotype.</title>
        <authorList>
            <person name="Quecine M.C."/>
            <person name="Pachon D.M.R."/>
            <person name="Bonatelli M.L."/>
            <person name="Correr F.H."/>
            <person name="Franceschini L.M."/>
            <person name="Leite T.F."/>
            <person name="Margarido G.R.A."/>
            <person name="Almeida C.A."/>
            <person name="Ferrarezi J.A."/>
            <person name="Labate C.A."/>
        </authorList>
    </citation>
    <scope>NUCLEOTIDE SEQUENCE</scope>
    <source>
        <strain evidence="2">MF-1</strain>
    </source>
</reference>
<proteinExistence type="predicted"/>
<protein>
    <submittedName>
        <fullName evidence="2">Uncharacterized protein</fullName>
    </submittedName>
</protein>
<evidence type="ECO:0000313" key="3">
    <source>
        <dbReference type="Proteomes" id="UP000765509"/>
    </source>
</evidence>
<gene>
    <name evidence="2" type="ORF">O181_126066</name>
</gene>
<name>A0A9Q3KTL5_9BASI</name>